<dbReference type="SMART" id="SM00249">
    <property type="entry name" value="PHD"/>
    <property type="match status" value="3"/>
</dbReference>
<evidence type="ECO:0000256" key="5">
    <source>
        <dbReference type="SAM" id="MobiDB-lite"/>
    </source>
</evidence>
<dbReference type="Pfam" id="PF01426">
    <property type="entry name" value="BAH"/>
    <property type="match status" value="1"/>
</dbReference>
<keyword evidence="3" id="KW-0862">Zinc</keyword>
<evidence type="ECO:0000256" key="3">
    <source>
        <dbReference type="ARBA" id="ARBA00022833"/>
    </source>
</evidence>
<dbReference type="InterPro" id="IPR001965">
    <property type="entry name" value="Znf_PHD"/>
</dbReference>
<dbReference type="Proteomes" id="UP001164286">
    <property type="component" value="Unassembled WGS sequence"/>
</dbReference>
<dbReference type="GO" id="GO:0008270">
    <property type="term" value="F:zinc ion binding"/>
    <property type="evidence" value="ECO:0007669"/>
    <property type="project" value="UniProtKB-KW"/>
</dbReference>
<organism evidence="9 10">
    <name type="scientific">Dioszegia hungarica</name>
    <dbReference type="NCBI Taxonomy" id="4972"/>
    <lineage>
        <taxon>Eukaryota</taxon>
        <taxon>Fungi</taxon>
        <taxon>Dikarya</taxon>
        <taxon>Basidiomycota</taxon>
        <taxon>Agaricomycotina</taxon>
        <taxon>Tremellomycetes</taxon>
        <taxon>Tremellales</taxon>
        <taxon>Bulleribasidiaceae</taxon>
        <taxon>Dioszegia</taxon>
    </lineage>
</organism>
<dbReference type="PANTHER" id="PTHR47672">
    <property type="entry name" value="E3 UBIQUITIN-PROTEIN LIGASE SNT2"/>
    <property type="match status" value="1"/>
</dbReference>
<dbReference type="InterPro" id="IPR019786">
    <property type="entry name" value="Zinc_finger_PHD-type_CS"/>
</dbReference>
<dbReference type="GO" id="GO:0004842">
    <property type="term" value="F:ubiquitin-protein transferase activity"/>
    <property type="evidence" value="ECO:0007669"/>
    <property type="project" value="TreeGrafter"/>
</dbReference>
<dbReference type="InterPro" id="IPR011011">
    <property type="entry name" value="Znf_FYVE_PHD"/>
</dbReference>
<dbReference type="SUPFAM" id="SSF57903">
    <property type="entry name" value="FYVE/PHD zinc finger"/>
    <property type="match status" value="2"/>
</dbReference>
<dbReference type="PROSITE" id="PS51038">
    <property type="entry name" value="BAH"/>
    <property type="match status" value="1"/>
</dbReference>
<dbReference type="AlphaFoldDB" id="A0AA38LUA6"/>
<protein>
    <submittedName>
        <fullName evidence="9">Uncharacterized protein</fullName>
    </submittedName>
</protein>
<dbReference type="InterPro" id="IPR034732">
    <property type="entry name" value="EPHD"/>
</dbReference>
<keyword evidence="2 4" id="KW-0863">Zinc-finger</keyword>
<dbReference type="CDD" id="cd15497">
    <property type="entry name" value="PHD1_Snt2p_like"/>
    <property type="match status" value="1"/>
</dbReference>
<evidence type="ECO:0000256" key="4">
    <source>
        <dbReference type="PROSITE-ProRule" id="PRU00146"/>
    </source>
</evidence>
<evidence type="ECO:0000313" key="9">
    <source>
        <dbReference type="EMBL" id="KAI9635475.1"/>
    </source>
</evidence>
<proteinExistence type="predicted"/>
<accession>A0AA38LUA6</accession>
<dbReference type="Pfam" id="PF13832">
    <property type="entry name" value="zf-HC5HC2H_2"/>
    <property type="match status" value="1"/>
</dbReference>
<evidence type="ECO:0000259" key="8">
    <source>
        <dbReference type="PROSITE" id="PS51805"/>
    </source>
</evidence>
<feature type="compositionally biased region" description="Basic and acidic residues" evidence="5">
    <location>
        <begin position="315"/>
        <end position="328"/>
    </location>
</feature>
<feature type="domain" description="BAH" evidence="7">
    <location>
        <begin position="17"/>
        <end position="135"/>
    </location>
</feature>
<dbReference type="Pfam" id="PF00628">
    <property type="entry name" value="PHD"/>
    <property type="match status" value="1"/>
</dbReference>
<dbReference type="GO" id="GO:0003682">
    <property type="term" value="F:chromatin binding"/>
    <property type="evidence" value="ECO:0007669"/>
    <property type="project" value="InterPro"/>
</dbReference>
<evidence type="ECO:0000256" key="2">
    <source>
        <dbReference type="ARBA" id="ARBA00022771"/>
    </source>
</evidence>
<dbReference type="GO" id="GO:0036205">
    <property type="term" value="P:histone catabolic process"/>
    <property type="evidence" value="ECO:0007669"/>
    <property type="project" value="TreeGrafter"/>
</dbReference>
<sequence length="931" mass="104341">MVLLGYPQTSAKLLNGELVFRNDHIYVSPLWADRDEFLPPNATPRKGRQAASTETQVRISLYYRPSDISGRNVSDFRLLLAAIHTDVQPLSHIRGKCYVRHKDRIEDLLAWKKMPDRFYFQRFFDPYIKREFEVIRTEAVNNIPQKVKETLMTRYEYVVTEREMVSDLLDNYRSCCVCEEWASSQDSIKCEQCKNIYHMHCLNPPLLNKPAKGYSWFCITCSLQRHQDVQDKKFQFGSTAANGKSGKGAGASGDKKEKNKHVTGARPDVCYRGWPWRYFGQYTIAQDTLDADDPIFPKAATRVGQKFQANVPSWEEQKEAESAARRQFGETSEAGPSRHIAVERGHDLGERKHESTIDIICTPSEALNQYMADVATLHLPVPPYDTERLNIAATSFSMLGRDRAIERLNSLKYEEFKPIVFSDKESAKFAFELEQAGGGLDTHAISKVLRRTPGEVLRFSYIYEGKQLKAEHEAVRAHTKITAHTRKGQTQSQTLGAPSLGKIRAREDGDDSDGEKSTYGPDQATGVKLKCAACGTRESRAWWRCPRSITGNAMCENCGTNYRKYGVISFAKADDSKKSDKKDIIILSRKGKGDTSGASTPVPLPPPKLPPCVCCRRMEPKSTMARCKTCTFSAHSACYGIAPQDMGPNWECELCLNVKLEDNNLEPRCLLCPRDTSALSTKIKPKKVLSDFDMLSALKPTEGRRWAHILCSVWIPEIIFTAPPVLKAVEGIANLPLDRWSTVCSLCNQLDGAVIYCTDCEIPFHPSCAYQSGYKFGFEFSLAKPGKKEMPTIAKFKEGAGVMNPGCWCKAHDLEGRVIYDSHEIDPEQNETALQVYAAAYKSLPAHDDTFALLRKARRLDHVLLTPATVPTLDQPCAMCAVDVSPMWHPAAGQLADDRMDVDGEEPAVQVGKGKEGRICHLCWFKSSSTA</sequence>
<dbReference type="RefSeq" id="XP_052945252.1">
    <property type="nucleotide sequence ID" value="XM_053092809.1"/>
</dbReference>
<feature type="domain" description="PHD-type" evidence="6">
    <location>
        <begin position="172"/>
        <end position="224"/>
    </location>
</feature>
<reference evidence="9" key="1">
    <citation type="journal article" date="2022" name="G3 (Bethesda)">
        <title>High quality genome of the basidiomycete yeast Dioszegia hungarica PDD-24b-2 isolated from cloud water.</title>
        <authorList>
            <person name="Jarrige D."/>
            <person name="Haridas S."/>
            <person name="Bleykasten-Grosshans C."/>
            <person name="Joly M."/>
            <person name="Nadalig T."/>
            <person name="Sancelme M."/>
            <person name="Vuilleumier S."/>
            <person name="Grigoriev I.V."/>
            <person name="Amato P."/>
            <person name="Bringel F."/>
        </authorList>
    </citation>
    <scope>NUCLEOTIDE SEQUENCE</scope>
    <source>
        <strain evidence="9">PDD-24b-2</strain>
    </source>
</reference>
<dbReference type="PROSITE" id="PS51805">
    <property type="entry name" value="EPHD"/>
    <property type="match status" value="1"/>
</dbReference>
<evidence type="ECO:0000256" key="1">
    <source>
        <dbReference type="ARBA" id="ARBA00022723"/>
    </source>
</evidence>
<evidence type="ECO:0000259" key="7">
    <source>
        <dbReference type="PROSITE" id="PS51038"/>
    </source>
</evidence>
<feature type="region of interest" description="Disordered" evidence="5">
    <location>
        <begin position="481"/>
        <end position="521"/>
    </location>
</feature>
<dbReference type="InterPro" id="IPR001025">
    <property type="entry name" value="BAH_dom"/>
</dbReference>
<dbReference type="InterPro" id="IPR029617">
    <property type="entry name" value="Snt2"/>
</dbReference>
<dbReference type="Gene3D" id="3.30.40.10">
    <property type="entry name" value="Zinc/RING finger domain, C3HC4 (zinc finger)"/>
    <property type="match status" value="2"/>
</dbReference>
<gene>
    <name evidence="9" type="ORF">MKK02DRAFT_44165</name>
</gene>
<feature type="domain" description="PHD-type" evidence="8">
    <location>
        <begin position="666"/>
        <end position="788"/>
    </location>
</feature>
<dbReference type="GO" id="GO:0048189">
    <property type="term" value="C:Lid2 complex"/>
    <property type="evidence" value="ECO:0007669"/>
    <property type="project" value="TreeGrafter"/>
</dbReference>
<dbReference type="GeneID" id="77732014"/>
<dbReference type="SMART" id="SM00439">
    <property type="entry name" value="BAH"/>
    <property type="match status" value="1"/>
</dbReference>
<comment type="caution">
    <text evidence="9">The sequence shown here is derived from an EMBL/GenBank/DDBJ whole genome shotgun (WGS) entry which is preliminary data.</text>
</comment>
<dbReference type="CDD" id="cd15571">
    <property type="entry name" value="ePHD"/>
    <property type="match status" value="1"/>
</dbReference>
<evidence type="ECO:0000259" key="6">
    <source>
        <dbReference type="PROSITE" id="PS50016"/>
    </source>
</evidence>
<dbReference type="PROSITE" id="PS01359">
    <property type="entry name" value="ZF_PHD_1"/>
    <property type="match status" value="1"/>
</dbReference>
<feature type="region of interest" description="Disordered" evidence="5">
    <location>
        <begin position="240"/>
        <end position="261"/>
    </location>
</feature>
<dbReference type="PROSITE" id="PS50016">
    <property type="entry name" value="ZF_PHD_2"/>
    <property type="match status" value="1"/>
</dbReference>
<dbReference type="InterPro" id="IPR013083">
    <property type="entry name" value="Znf_RING/FYVE/PHD"/>
</dbReference>
<evidence type="ECO:0000313" key="10">
    <source>
        <dbReference type="Proteomes" id="UP001164286"/>
    </source>
</evidence>
<dbReference type="InterPro" id="IPR043151">
    <property type="entry name" value="BAH_sf"/>
</dbReference>
<dbReference type="EMBL" id="JAKWFO010000005">
    <property type="protein sequence ID" value="KAI9635475.1"/>
    <property type="molecule type" value="Genomic_DNA"/>
</dbReference>
<dbReference type="PANTHER" id="PTHR47672:SF1">
    <property type="entry name" value="E3 UBIQUITIN-PROTEIN LIGASE SNT2"/>
    <property type="match status" value="1"/>
</dbReference>
<keyword evidence="10" id="KW-1185">Reference proteome</keyword>
<name>A0AA38LUA6_9TREE</name>
<dbReference type="InterPro" id="IPR019787">
    <property type="entry name" value="Znf_PHD-finger"/>
</dbReference>
<keyword evidence="1" id="KW-0479">Metal-binding</keyword>
<dbReference type="Gene3D" id="2.30.30.490">
    <property type="match status" value="1"/>
</dbReference>
<feature type="region of interest" description="Disordered" evidence="5">
    <location>
        <begin position="311"/>
        <end position="339"/>
    </location>
</feature>